<accession>A0ABV5XH56</accession>
<keyword evidence="3" id="KW-0238">DNA-binding</keyword>
<dbReference type="PROSITE" id="PS50931">
    <property type="entry name" value="HTH_LYSR"/>
    <property type="match status" value="1"/>
</dbReference>
<comment type="caution">
    <text evidence="7">The sequence shown here is derived from an EMBL/GenBank/DDBJ whole genome shotgun (WGS) entry which is preliminary data.</text>
</comment>
<dbReference type="EMBL" id="JBHMAS010000049">
    <property type="protein sequence ID" value="MFB9781815.1"/>
    <property type="molecule type" value="Genomic_DNA"/>
</dbReference>
<keyword evidence="2" id="KW-0805">Transcription regulation</keyword>
<dbReference type="SUPFAM" id="SSF46785">
    <property type="entry name" value="Winged helix' DNA-binding domain"/>
    <property type="match status" value="1"/>
</dbReference>
<evidence type="ECO:0000256" key="1">
    <source>
        <dbReference type="ARBA" id="ARBA00009437"/>
    </source>
</evidence>
<dbReference type="InterPro" id="IPR000847">
    <property type="entry name" value="LysR_HTH_N"/>
</dbReference>
<evidence type="ECO:0000256" key="5">
    <source>
        <dbReference type="ARBA" id="ARBA00023163"/>
    </source>
</evidence>
<keyword evidence="5" id="KW-0804">Transcription</keyword>
<dbReference type="PANTHER" id="PTHR30346:SF0">
    <property type="entry name" value="HCA OPERON TRANSCRIPTIONAL ACTIVATOR HCAR"/>
    <property type="match status" value="1"/>
</dbReference>
<dbReference type="Gene3D" id="1.10.10.10">
    <property type="entry name" value="Winged helix-like DNA-binding domain superfamily/Winged helix DNA-binding domain"/>
    <property type="match status" value="1"/>
</dbReference>
<feature type="domain" description="HTH lysR-type" evidence="6">
    <location>
        <begin position="10"/>
        <end position="67"/>
    </location>
</feature>
<dbReference type="InterPro" id="IPR005119">
    <property type="entry name" value="LysR_subst-bd"/>
</dbReference>
<dbReference type="RefSeq" id="WP_378375210.1">
    <property type="nucleotide sequence ID" value="NZ_JBHMAS010000049.1"/>
</dbReference>
<keyword evidence="4" id="KW-0010">Activator</keyword>
<dbReference type="PANTHER" id="PTHR30346">
    <property type="entry name" value="TRANSCRIPTIONAL DUAL REGULATOR HCAR-RELATED"/>
    <property type="match status" value="1"/>
</dbReference>
<dbReference type="Pfam" id="PF03466">
    <property type="entry name" value="LysR_substrate"/>
    <property type="match status" value="1"/>
</dbReference>
<name>A0ABV5XH56_9NOCA</name>
<evidence type="ECO:0000313" key="8">
    <source>
        <dbReference type="Proteomes" id="UP001589587"/>
    </source>
</evidence>
<organism evidence="7 8">
    <name type="scientific">Rhodococcus baikonurensis</name>
    <dbReference type="NCBI Taxonomy" id="172041"/>
    <lineage>
        <taxon>Bacteria</taxon>
        <taxon>Bacillati</taxon>
        <taxon>Actinomycetota</taxon>
        <taxon>Actinomycetes</taxon>
        <taxon>Mycobacteriales</taxon>
        <taxon>Nocardiaceae</taxon>
        <taxon>Rhodococcus</taxon>
        <taxon>Rhodococcus erythropolis group</taxon>
    </lineage>
</organism>
<dbReference type="Proteomes" id="UP001589587">
    <property type="component" value="Unassembled WGS sequence"/>
</dbReference>
<reference evidence="7 8" key="1">
    <citation type="submission" date="2024-09" db="EMBL/GenBank/DDBJ databases">
        <authorList>
            <person name="Sun Q."/>
            <person name="Mori K."/>
        </authorList>
    </citation>
    <scope>NUCLEOTIDE SEQUENCE [LARGE SCALE GENOMIC DNA]</scope>
    <source>
        <strain evidence="7 8">JCM 11411</strain>
    </source>
</reference>
<evidence type="ECO:0000256" key="4">
    <source>
        <dbReference type="ARBA" id="ARBA00023159"/>
    </source>
</evidence>
<dbReference type="PRINTS" id="PR00039">
    <property type="entry name" value="HTHLYSR"/>
</dbReference>
<protein>
    <submittedName>
        <fullName evidence="7">LysR family transcriptional regulator</fullName>
    </submittedName>
</protein>
<sequence length="303" mass="32700">MKKARRGEDLNLRLVSSLLVVVAEGHFGRAADRLFVTAPALSQQIRRLEEQVGVELVDRSSHPVVLTAAGEVFVADARPALEFAVRAMNGLDALERRRARRLRIGFINGAAGSLGRAVIDSLHAEVELVQLDWSQQVSAVASATVDAAFVRPPLPVLDGVVLERIGVEPRVAALPRGHRLAGRTSIEISEIDGMVQVSSDGAPLEWVKWWSVDPRPSGVPVRYGPSVRTMDEALEVVANGRAVVITAATIAEYYTRSDVSFVRISDIEQCSIDLCTREGDSSPAVIELRKAVAALGLGRTTSE</sequence>
<dbReference type="InterPro" id="IPR036390">
    <property type="entry name" value="WH_DNA-bd_sf"/>
</dbReference>
<dbReference type="Gene3D" id="3.40.190.10">
    <property type="entry name" value="Periplasmic binding protein-like II"/>
    <property type="match status" value="2"/>
</dbReference>
<gene>
    <name evidence="7" type="ORF">ACFFQ6_19140</name>
</gene>
<evidence type="ECO:0000313" key="7">
    <source>
        <dbReference type="EMBL" id="MFB9781815.1"/>
    </source>
</evidence>
<dbReference type="InterPro" id="IPR036388">
    <property type="entry name" value="WH-like_DNA-bd_sf"/>
</dbReference>
<dbReference type="Pfam" id="PF00126">
    <property type="entry name" value="HTH_1"/>
    <property type="match status" value="1"/>
</dbReference>
<evidence type="ECO:0000259" key="6">
    <source>
        <dbReference type="PROSITE" id="PS50931"/>
    </source>
</evidence>
<keyword evidence="8" id="KW-1185">Reference proteome</keyword>
<proteinExistence type="inferred from homology"/>
<dbReference type="SUPFAM" id="SSF53850">
    <property type="entry name" value="Periplasmic binding protein-like II"/>
    <property type="match status" value="1"/>
</dbReference>
<evidence type="ECO:0000256" key="2">
    <source>
        <dbReference type="ARBA" id="ARBA00023015"/>
    </source>
</evidence>
<evidence type="ECO:0000256" key="3">
    <source>
        <dbReference type="ARBA" id="ARBA00023125"/>
    </source>
</evidence>
<comment type="similarity">
    <text evidence="1">Belongs to the LysR transcriptional regulatory family.</text>
</comment>